<keyword evidence="6" id="KW-1185">Reference proteome</keyword>
<dbReference type="AlphaFoldDB" id="A0A2C7A8G9"/>
<evidence type="ECO:0000259" key="4">
    <source>
        <dbReference type="Pfam" id="PF00496"/>
    </source>
</evidence>
<reference evidence="5 6" key="1">
    <citation type="submission" date="2017-10" db="EMBL/GenBank/DDBJ databases">
        <authorList>
            <person name="Banno H."/>
            <person name="Chua N.-H."/>
        </authorList>
    </citation>
    <scope>NUCLEOTIDE SEQUENCE [LARGE SCALE GENOMIC DNA]</scope>
    <source>
        <strain evidence="5 6">YW11</strain>
    </source>
</reference>
<dbReference type="PANTHER" id="PTHR30290:SF38">
    <property type="entry name" value="D,D-DIPEPTIDE-BINDING PERIPLASMIC PROTEIN DDPA-RELATED"/>
    <property type="match status" value="1"/>
</dbReference>
<dbReference type="Pfam" id="PF00496">
    <property type="entry name" value="SBP_bac_5"/>
    <property type="match status" value="1"/>
</dbReference>
<evidence type="ECO:0000313" key="6">
    <source>
        <dbReference type="Proteomes" id="UP000223527"/>
    </source>
</evidence>
<comment type="similarity">
    <text evidence="2">Belongs to the bacterial solute-binding protein 5 family.</text>
</comment>
<dbReference type="Proteomes" id="UP000223527">
    <property type="component" value="Unassembled WGS sequence"/>
</dbReference>
<dbReference type="GO" id="GO:0015833">
    <property type="term" value="P:peptide transport"/>
    <property type="evidence" value="ECO:0007669"/>
    <property type="project" value="TreeGrafter"/>
</dbReference>
<dbReference type="RefSeq" id="WP_099096535.1">
    <property type="nucleotide sequence ID" value="NZ_PDNU01000034.1"/>
</dbReference>
<dbReference type="InterPro" id="IPR039424">
    <property type="entry name" value="SBP_5"/>
</dbReference>
<evidence type="ECO:0000313" key="5">
    <source>
        <dbReference type="EMBL" id="PHK93923.1"/>
    </source>
</evidence>
<dbReference type="InterPro" id="IPR000914">
    <property type="entry name" value="SBP_5_dom"/>
</dbReference>
<keyword evidence="3" id="KW-0732">Signal</keyword>
<dbReference type="OrthoDB" id="9773508at2"/>
<organism evidence="5 6">
    <name type="scientific">Teichococcus rhizosphaerae</name>
    <dbReference type="NCBI Taxonomy" id="1335062"/>
    <lineage>
        <taxon>Bacteria</taxon>
        <taxon>Pseudomonadati</taxon>
        <taxon>Pseudomonadota</taxon>
        <taxon>Alphaproteobacteria</taxon>
        <taxon>Acetobacterales</taxon>
        <taxon>Roseomonadaceae</taxon>
        <taxon>Roseomonas</taxon>
    </lineage>
</organism>
<accession>A0A2C7A8G9</accession>
<evidence type="ECO:0000256" key="1">
    <source>
        <dbReference type="ARBA" id="ARBA00004418"/>
    </source>
</evidence>
<dbReference type="SUPFAM" id="SSF53850">
    <property type="entry name" value="Periplasmic binding protein-like II"/>
    <property type="match status" value="1"/>
</dbReference>
<sequence>MTDASRRRIADWLAARWLAGGALAGAALLLGTLGSAAPAAAQSAPRDALLVLREIDADRYDPARTSALAAGEALFMLSDTLVTMDWDQRTIRPGIAESWTISEDGRTYTFKLKQGVTFCDGKPFTARDAAYSLKRWADPATRSPVRWRAGPVQDIRATDDHTLVYELKEPFSELLLQLTQYFGSMVDQATVERLGDNFGVQGFNGTGPYCWQSWTPRQEMVLTKHPRYNWGPPIYQNPSPQVERIILRVIPEATTRLAAVQSGQGDVTQWIPYFALEGLRRVPNLKLQQQPVHFFDHFLGFKVDKPVAGDPAIREAVNLAVNKEAIAKAVFFGAGEAATAYLNPDTLDYDAEAARLVPQYDAAAARKVLDEAGWKPGPDGVRVKDGQRASLLLYALQTAVNSTVMQAIQADLRRVGIELRVQLWDATVGWGKLATQEYDTFVMSYPYMSATDAFSLYFPSTNRPTPNRMNWNDPETDEALRQARAATDPAERTRVMAALQKRIAEANVWLPLLRQPLWVVSTPRVEGVRPHGIYGVALYKALDIRLAR</sequence>
<evidence type="ECO:0000256" key="2">
    <source>
        <dbReference type="ARBA" id="ARBA00005695"/>
    </source>
</evidence>
<dbReference type="GO" id="GO:0030288">
    <property type="term" value="C:outer membrane-bounded periplasmic space"/>
    <property type="evidence" value="ECO:0007669"/>
    <property type="project" value="UniProtKB-ARBA"/>
</dbReference>
<comment type="subcellular location">
    <subcellularLocation>
        <location evidence="1">Periplasm</location>
    </subcellularLocation>
</comment>
<dbReference type="Gene3D" id="3.90.76.10">
    <property type="entry name" value="Dipeptide-binding Protein, Domain 1"/>
    <property type="match status" value="1"/>
</dbReference>
<dbReference type="Gene3D" id="3.40.190.10">
    <property type="entry name" value="Periplasmic binding protein-like II"/>
    <property type="match status" value="1"/>
</dbReference>
<dbReference type="EMBL" id="PDNU01000034">
    <property type="protein sequence ID" value="PHK93923.1"/>
    <property type="molecule type" value="Genomic_DNA"/>
</dbReference>
<gene>
    <name evidence="5" type="ORF">CR162_16000</name>
</gene>
<name>A0A2C7A8G9_9PROT</name>
<protein>
    <submittedName>
        <fullName evidence="5">Peptide ABC transporter substrate-binding protein</fullName>
    </submittedName>
</protein>
<dbReference type="InterPro" id="IPR030678">
    <property type="entry name" value="Peptide/Ni-bd"/>
</dbReference>
<dbReference type="GO" id="GO:1904680">
    <property type="term" value="F:peptide transmembrane transporter activity"/>
    <property type="evidence" value="ECO:0007669"/>
    <property type="project" value="TreeGrafter"/>
</dbReference>
<dbReference type="GO" id="GO:0043190">
    <property type="term" value="C:ATP-binding cassette (ABC) transporter complex"/>
    <property type="evidence" value="ECO:0007669"/>
    <property type="project" value="InterPro"/>
</dbReference>
<feature type="domain" description="Solute-binding protein family 5" evidence="4">
    <location>
        <begin position="91"/>
        <end position="458"/>
    </location>
</feature>
<comment type="caution">
    <text evidence="5">The sequence shown here is derived from an EMBL/GenBank/DDBJ whole genome shotgun (WGS) entry which is preliminary data.</text>
</comment>
<evidence type="ECO:0000256" key="3">
    <source>
        <dbReference type="ARBA" id="ARBA00022729"/>
    </source>
</evidence>
<dbReference type="Gene3D" id="3.10.105.10">
    <property type="entry name" value="Dipeptide-binding Protein, Domain 3"/>
    <property type="match status" value="1"/>
</dbReference>
<dbReference type="PIRSF" id="PIRSF002741">
    <property type="entry name" value="MppA"/>
    <property type="match status" value="1"/>
</dbReference>
<dbReference type="PANTHER" id="PTHR30290">
    <property type="entry name" value="PERIPLASMIC BINDING COMPONENT OF ABC TRANSPORTER"/>
    <property type="match status" value="1"/>
</dbReference>
<proteinExistence type="inferred from homology"/>